<dbReference type="Proteomes" id="UP000814033">
    <property type="component" value="Unassembled WGS sequence"/>
</dbReference>
<dbReference type="EMBL" id="MU275845">
    <property type="protein sequence ID" value="KAI0052420.1"/>
    <property type="molecule type" value="Genomic_DNA"/>
</dbReference>
<keyword evidence="2" id="KW-1185">Reference proteome</keyword>
<reference evidence="1" key="1">
    <citation type="submission" date="2021-02" db="EMBL/GenBank/DDBJ databases">
        <authorList>
            <consortium name="DOE Joint Genome Institute"/>
            <person name="Ahrendt S."/>
            <person name="Looney B.P."/>
            <person name="Miyauchi S."/>
            <person name="Morin E."/>
            <person name="Drula E."/>
            <person name="Courty P.E."/>
            <person name="Chicoki N."/>
            <person name="Fauchery L."/>
            <person name="Kohler A."/>
            <person name="Kuo A."/>
            <person name="Labutti K."/>
            <person name="Pangilinan J."/>
            <person name="Lipzen A."/>
            <person name="Riley R."/>
            <person name="Andreopoulos W."/>
            <person name="He G."/>
            <person name="Johnson J."/>
            <person name="Barry K.W."/>
            <person name="Grigoriev I.V."/>
            <person name="Nagy L."/>
            <person name="Hibbett D."/>
            <person name="Henrissat B."/>
            <person name="Matheny P.B."/>
            <person name="Labbe J."/>
            <person name="Martin F."/>
        </authorList>
    </citation>
    <scope>NUCLEOTIDE SEQUENCE</scope>
    <source>
        <strain evidence="1">FP105234-sp</strain>
    </source>
</reference>
<protein>
    <submittedName>
        <fullName evidence="1">Uncharacterized protein</fullName>
    </submittedName>
</protein>
<evidence type="ECO:0000313" key="1">
    <source>
        <dbReference type="EMBL" id="KAI0052420.1"/>
    </source>
</evidence>
<organism evidence="1 2">
    <name type="scientific">Auriscalpium vulgare</name>
    <dbReference type="NCBI Taxonomy" id="40419"/>
    <lineage>
        <taxon>Eukaryota</taxon>
        <taxon>Fungi</taxon>
        <taxon>Dikarya</taxon>
        <taxon>Basidiomycota</taxon>
        <taxon>Agaricomycotina</taxon>
        <taxon>Agaricomycetes</taxon>
        <taxon>Russulales</taxon>
        <taxon>Auriscalpiaceae</taxon>
        <taxon>Auriscalpium</taxon>
    </lineage>
</organism>
<accession>A0ACB8S970</accession>
<comment type="caution">
    <text evidence="1">The sequence shown here is derived from an EMBL/GenBank/DDBJ whole genome shotgun (WGS) entry which is preliminary data.</text>
</comment>
<evidence type="ECO:0000313" key="2">
    <source>
        <dbReference type="Proteomes" id="UP000814033"/>
    </source>
</evidence>
<name>A0ACB8S970_9AGAM</name>
<gene>
    <name evidence="1" type="ORF">FA95DRAFT_1314656</name>
</gene>
<reference evidence="1" key="2">
    <citation type="journal article" date="2022" name="New Phytol.">
        <title>Evolutionary transition to the ectomycorrhizal habit in the genomes of a hyperdiverse lineage of mushroom-forming fungi.</title>
        <authorList>
            <person name="Looney B."/>
            <person name="Miyauchi S."/>
            <person name="Morin E."/>
            <person name="Drula E."/>
            <person name="Courty P.E."/>
            <person name="Kohler A."/>
            <person name="Kuo A."/>
            <person name="LaButti K."/>
            <person name="Pangilinan J."/>
            <person name="Lipzen A."/>
            <person name="Riley R."/>
            <person name="Andreopoulos W."/>
            <person name="He G."/>
            <person name="Johnson J."/>
            <person name="Nolan M."/>
            <person name="Tritt A."/>
            <person name="Barry K.W."/>
            <person name="Grigoriev I.V."/>
            <person name="Nagy L.G."/>
            <person name="Hibbett D."/>
            <person name="Henrissat B."/>
            <person name="Matheny P.B."/>
            <person name="Labbe J."/>
            <person name="Martin F.M."/>
        </authorList>
    </citation>
    <scope>NUCLEOTIDE SEQUENCE</scope>
    <source>
        <strain evidence="1">FP105234-sp</strain>
    </source>
</reference>
<sequence length="346" mass="38551">MVQWQDPATVLRQLESLVKLVHVMDGIYLWEFLSSLDYEWSILRGRRNWRWTVWLYIGCRVFTLGEVVADLTGFNATTPINCETWLIFVLTFAYTSSTFALSLYGLRTIALWKRNRFVMAFIAVAFIVNVAFWIRSVVEASASWNAGLHSCAIAQTHKGLQSNITTLVTDVLLLAVISVGVLHKTPGKAHLGALLYREGLLWLALATAIQILPVVRGAHPLSSLAADLTATTGGAQTFLALNYNDSMNLMFQTPSLICSTIGATRIYRLLSSIGTGNVLEYWESTRNETTGEIRFRRQTHLLAPADQVTSTSTAVPLGRMFVERFEARDIKLEDDAASTVDVKRGQ</sequence>
<proteinExistence type="predicted"/>